<sequence>MEGRIKVITPVSAEPITVDDVKDQLRIDTAEEDDYLADLIFAVRDYAEHYTRLSLATQVLELMLDALPSANFIDLPRSPVQSVTSFKLTDVFAVETTMVLGTDYLLDLDRIPARIVLPYNKSWPGIELHPVAPIRIRYEAGYNNTTNKVPYSLKAGLLLHVGLLYQYRDAEIPEGAMTTVKRLYDMHRNIWF</sequence>
<evidence type="ECO:0008006" key="3">
    <source>
        <dbReference type="Google" id="ProtNLM"/>
    </source>
</evidence>
<dbReference type="AlphaFoldDB" id="A0A1G5S4D5"/>
<dbReference type="Pfam" id="PF05135">
    <property type="entry name" value="Phage_connect_1"/>
    <property type="match status" value="1"/>
</dbReference>
<reference evidence="1 2" key="1">
    <citation type="submission" date="2016-10" db="EMBL/GenBank/DDBJ databases">
        <authorList>
            <person name="de Groot N.N."/>
        </authorList>
    </citation>
    <scope>NUCLEOTIDE SEQUENCE [LARGE SCALE GENOMIC DNA]</scope>
    <source>
        <strain evidence="1 2">DSM 2784</strain>
    </source>
</reference>
<dbReference type="Proteomes" id="UP000199208">
    <property type="component" value="Unassembled WGS sequence"/>
</dbReference>
<protein>
    <recommendedName>
        <fullName evidence="3">Phage gp6-like head-tail connector protein</fullName>
    </recommendedName>
</protein>
<dbReference type="NCBIfam" id="TIGR02215">
    <property type="entry name" value="phage_chp_gp8"/>
    <property type="match status" value="1"/>
</dbReference>
<evidence type="ECO:0000313" key="1">
    <source>
        <dbReference type="EMBL" id="SCZ80399.1"/>
    </source>
</evidence>
<proteinExistence type="predicted"/>
<evidence type="ECO:0000313" key="2">
    <source>
        <dbReference type="Proteomes" id="UP000199208"/>
    </source>
</evidence>
<organism evidence="1 2">
    <name type="scientific">Acidaminobacter hydrogenoformans DSM 2784</name>
    <dbReference type="NCBI Taxonomy" id="1120920"/>
    <lineage>
        <taxon>Bacteria</taxon>
        <taxon>Bacillati</taxon>
        <taxon>Bacillota</taxon>
        <taxon>Clostridia</taxon>
        <taxon>Peptostreptococcales</taxon>
        <taxon>Acidaminobacteraceae</taxon>
        <taxon>Acidaminobacter</taxon>
    </lineage>
</organism>
<dbReference type="CDD" id="cd08054">
    <property type="entry name" value="gp6"/>
    <property type="match status" value="1"/>
</dbReference>
<keyword evidence="2" id="KW-1185">Reference proteome</keyword>
<name>A0A1G5S4D5_9FIRM</name>
<dbReference type="InterPro" id="IPR011738">
    <property type="entry name" value="Phage_CHP"/>
</dbReference>
<gene>
    <name evidence="1" type="ORF">SAMN03080599_02251</name>
</gene>
<dbReference type="EMBL" id="FMWL01000012">
    <property type="protein sequence ID" value="SCZ80399.1"/>
    <property type="molecule type" value="Genomic_DNA"/>
</dbReference>
<dbReference type="STRING" id="1120920.SAMN03080599_02251"/>
<dbReference type="InterPro" id="IPR021146">
    <property type="entry name" value="Phage_gp6-like_head-tail"/>
</dbReference>
<dbReference type="Gene3D" id="1.10.3230.30">
    <property type="entry name" value="Phage gp6-like head-tail connector protein"/>
    <property type="match status" value="1"/>
</dbReference>
<dbReference type="RefSeq" id="WP_170829421.1">
    <property type="nucleotide sequence ID" value="NZ_FMWL01000012.1"/>
</dbReference>
<accession>A0A1G5S4D5</accession>